<keyword evidence="3" id="KW-1185">Reference proteome</keyword>
<name>A0ABW0PJC6_9BURK</name>
<sequence>MQHIAIALDGRTVTLEYELISGQRANAPLIVFLHEGLGSAATWGRWPRALCAASGCRGLVFSRYGYGHSTARPASGQGWPVDYMEREAREHLPALFVALGIDAAREPPIILGHSDGATIALLYAAAFPGHAGAVVVLAPHVFVEQLARERIARLQASWPDGRLEAHLACLHDDPAGVFQGWSDCWLSAAFSRWSIAEIIQSIASPLLAIQGKQDQFGTLEQLYEIQRRVPHAELLVLDDCRHVPHEEHPHTALSAVTVFLTKCRAQGH</sequence>
<dbReference type="PANTHER" id="PTHR43798:SF33">
    <property type="entry name" value="HYDROLASE, PUTATIVE (AFU_ORTHOLOGUE AFUA_2G14860)-RELATED"/>
    <property type="match status" value="1"/>
</dbReference>
<accession>A0ABW0PJC6</accession>
<dbReference type="GO" id="GO:0016787">
    <property type="term" value="F:hydrolase activity"/>
    <property type="evidence" value="ECO:0007669"/>
    <property type="project" value="UniProtKB-KW"/>
</dbReference>
<gene>
    <name evidence="2" type="ORF">ACFPOU_11420</name>
</gene>
<dbReference type="SUPFAM" id="SSF53474">
    <property type="entry name" value="alpha/beta-Hydrolases"/>
    <property type="match status" value="1"/>
</dbReference>
<dbReference type="EMBL" id="JBHSMS010000036">
    <property type="protein sequence ID" value="MFC5511732.1"/>
    <property type="molecule type" value="Genomic_DNA"/>
</dbReference>
<evidence type="ECO:0000313" key="3">
    <source>
        <dbReference type="Proteomes" id="UP001596031"/>
    </source>
</evidence>
<evidence type="ECO:0000259" key="1">
    <source>
        <dbReference type="Pfam" id="PF12697"/>
    </source>
</evidence>
<keyword evidence="2" id="KW-0378">Hydrolase</keyword>
<reference evidence="3" key="1">
    <citation type="journal article" date="2019" name="Int. J. Syst. Evol. Microbiol.">
        <title>The Global Catalogue of Microorganisms (GCM) 10K type strain sequencing project: providing services to taxonomists for standard genome sequencing and annotation.</title>
        <authorList>
            <consortium name="The Broad Institute Genomics Platform"/>
            <consortium name="The Broad Institute Genome Sequencing Center for Infectious Disease"/>
            <person name="Wu L."/>
            <person name="Ma J."/>
        </authorList>
    </citation>
    <scope>NUCLEOTIDE SEQUENCE [LARGE SCALE GENOMIC DNA]</scope>
    <source>
        <strain evidence="3">CCUG 38813</strain>
    </source>
</reference>
<dbReference type="InterPro" id="IPR050266">
    <property type="entry name" value="AB_hydrolase_sf"/>
</dbReference>
<protein>
    <submittedName>
        <fullName evidence="2">Alpha/beta fold hydrolase</fullName>
    </submittedName>
</protein>
<comment type="caution">
    <text evidence="2">The sequence shown here is derived from an EMBL/GenBank/DDBJ whole genome shotgun (WGS) entry which is preliminary data.</text>
</comment>
<dbReference type="Gene3D" id="3.40.50.1820">
    <property type="entry name" value="alpha/beta hydrolase"/>
    <property type="match status" value="1"/>
</dbReference>
<dbReference type="InterPro" id="IPR000073">
    <property type="entry name" value="AB_hydrolase_1"/>
</dbReference>
<dbReference type="Pfam" id="PF12697">
    <property type="entry name" value="Abhydrolase_6"/>
    <property type="match status" value="1"/>
</dbReference>
<proteinExistence type="predicted"/>
<dbReference type="PANTHER" id="PTHR43798">
    <property type="entry name" value="MONOACYLGLYCEROL LIPASE"/>
    <property type="match status" value="1"/>
</dbReference>
<dbReference type="RefSeq" id="WP_379720932.1">
    <property type="nucleotide sequence ID" value="NZ_JBHSMS010000036.1"/>
</dbReference>
<organism evidence="2 3">
    <name type="scientific">Massilia jejuensis</name>
    <dbReference type="NCBI Taxonomy" id="648894"/>
    <lineage>
        <taxon>Bacteria</taxon>
        <taxon>Pseudomonadati</taxon>
        <taxon>Pseudomonadota</taxon>
        <taxon>Betaproteobacteria</taxon>
        <taxon>Burkholderiales</taxon>
        <taxon>Oxalobacteraceae</taxon>
        <taxon>Telluria group</taxon>
        <taxon>Massilia</taxon>
    </lineage>
</organism>
<evidence type="ECO:0000313" key="2">
    <source>
        <dbReference type="EMBL" id="MFC5511732.1"/>
    </source>
</evidence>
<dbReference type="InterPro" id="IPR029058">
    <property type="entry name" value="AB_hydrolase_fold"/>
</dbReference>
<feature type="domain" description="AB hydrolase-1" evidence="1">
    <location>
        <begin position="30"/>
        <end position="253"/>
    </location>
</feature>
<dbReference type="Proteomes" id="UP001596031">
    <property type="component" value="Unassembled WGS sequence"/>
</dbReference>